<protein>
    <submittedName>
        <fullName evidence="3">Glycosyltransferase family 4 protein</fullName>
    </submittedName>
</protein>
<keyword evidence="1 3" id="KW-0808">Transferase</keyword>
<sequence>MKNLCIITNKYPNPVEPNVLVFVQQLVWSMADKGINCSVICPMPVNLNTKYLKFPYKTSETTENGTTVDVYFPKYIGYGQSEILGFNPARITTNNFTNAVKKVITKMIDKPDAVYGHFVTPAGIAAARIGRLFNLPSFMAHGEATFMTIDHFGASKVANELKTLDGVVAVSTQNKEMLLSVNAVKENVIDVFPNGYRKERFYPREKIESRAKFGLPNDKFLVCFVGSFDYRKGIDRLMQAINKIDGVYAICAGKGELTPSGESCLYNQAVDNKDLPYFYSAADVFVLPTLNEGCCNAIIEAMACGLPIISSNLSFNDDILDDSCSIRVNPSSVEEIKFAINHLYNNKEKLKDLGKGSLQKSQSLTLEKRAEKILSFIATNAK</sequence>
<organism evidence="3 4">
    <name type="scientific">Guptibacillus hwajinpoensis</name>
    <dbReference type="NCBI Taxonomy" id="208199"/>
    <lineage>
        <taxon>Bacteria</taxon>
        <taxon>Bacillati</taxon>
        <taxon>Bacillota</taxon>
        <taxon>Bacilli</taxon>
        <taxon>Bacillales</taxon>
        <taxon>Guptibacillaceae</taxon>
        <taxon>Guptibacillus</taxon>
    </lineage>
</organism>
<dbReference type="InterPro" id="IPR001296">
    <property type="entry name" value="Glyco_trans_1"/>
</dbReference>
<feature type="domain" description="Glycosyl transferase family 1" evidence="2">
    <location>
        <begin position="206"/>
        <end position="356"/>
    </location>
</feature>
<dbReference type="Gene3D" id="3.40.50.2000">
    <property type="entry name" value="Glycogen Phosphorylase B"/>
    <property type="match status" value="2"/>
</dbReference>
<dbReference type="CDD" id="cd03801">
    <property type="entry name" value="GT4_PimA-like"/>
    <property type="match status" value="1"/>
</dbReference>
<dbReference type="GO" id="GO:0016757">
    <property type="term" value="F:glycosyltransferase activity"/>
    <property type="evidence" value="ECO:0007669"/>
    <property type="project" value="InterPro"/>
</dbReference>
<dbReference type="SUPFAM" id="SSF53756">
    <property type="entry name" value="UDP-Glycosyltransferase/glycogen phosphorylase"/>
    <property type="match status" value="1"/>
</dbReference>
<dbReference type="OrthoDB" id="9806653at2"/>
<evidence type="ECO:0000259" key="2">
    <source>
        <dbReference type="Pfam" id="PF00534"/>
    </source>
</evidence>
<dbReference type="GO" id="GO:0009103">
    <property type="term" value="P:lipopolysaccharide biosynthetic process"/>
    <property type="evidence" value="ECO:0007669"/>
    <property type="project" value="TreeGrafter"/>
</dbReference>
<dbReference type="RefSeq" id="WP_136946808.1">
    <property type="nucleotide sequence ID" value="NZ_SWFM01000002.1"/>
</dbReference>
<dbReference type="Proteomes" id="UP000310541">
    <property type="component" value="Unassembled WGS sequence"/>
</dbReference>
<dbReference type="AlphaFoldDB" id="A0A4U1MJG8"/>
<gene>
    <name evidence="3" type="ORF">FBF83_08935</name>
</gene>
<name>A0A4U1MJG8_9BACL</name>
<evidence type="ECO:0000313" key="4">
    <source>
        <dbReference type="Proteomes" id="UP000310541"/>
    </source>
</evidence>
<dbReference type="EMBL" id="SWFM01000002">
    <property type="protein sequence ID" value="TKD70734.1"/>
    <property type="molecule type" value="Genomic_DNA"/>
</dbReference>
<dbReference type="PANTHER" id="PTHR46401">
    <property type="entry name" value="GLYCOSYLTRANSFERASE WBBK-RELATED"/>
    <property type="match status" value="1"/>
</dbReference>
<dbReference type="PANTHER" id="PTHR46401:SF2">
    <property type="entry name" value="GLYCOSYLTRANSFERASE WBBK-RELATED"/>
    <property type="match status" value="1"/>
</dbReference>
<proteinExistence type="predicted"/>
<comment type="caution">
    <text evidence="3">The sequence shown here is derived from an EMBL/GenBank/DDBJ whole genome shotgun (WGS) entry which is preliminary data.</text>
</comment>
<accession>A0A4U1MJG8</accession>
<evidence type="ECO:0000313" key="3">
    <source>
        <dbReference type="EMBL" id="TKD70734.1"/>
    </source>
</evidence>
<reference evidence="3 4" key="1">
    <citation type="submission" date="2019-04" db="EMBL/GenBank/DDBJ databases">
        <title>Genome sequence of Bacillus hwajinpoensis strain Y2.</title>
        <authorList>
            <person name="Fair J.L."/>
            <person name="Maclea K.S."/>
        </authorList>
    </citation>
    <scope>NUCLEOTIDE SEQUENCE [LARGE SCALE GENOMIC DNA]</scope>
    <source>
        <strain evidence="3 4">Y2</strain>
    </source>
</reference>
<dbReference type="Pfam" id="PF00534">
    <property type="entry name" value="Glycos_transf_1"/>
    <property type="match status" value="1"/>
</dbReference>
<evidence type="ECO:0000256" key="1">
    <source>
        <dbReference type="ARBA" id="ARBA00022679"/>
    </source>
</evidence>